<gene>
    <name evidence="5" type="ORF">FVE85_2896</name>
</gene>
<dbReference type="AlphaFoldDB" id="A0A5J4YTU2"/>
<evidence type="ECO:0000256" key="4">
    <source>
        <dbReference type="ARBA" id="ARBA00022801"/>
    </source>
</evidence>
<comment type="similarity">
    <text evidence="1">Belongs to the peptidase T1B family. HslV subfamily.</text>
</comment>
<protein>
    <submittedName>
        <fullName evidence="5">ATP-dependent protease subunit HslV</fullName>
    </submittedName>
</protein>
<dbReference type="InterPro" id="IPR001353">
    <property type="entry name" value="Proteasome_sua/b"/>
</dbReference>
<evidence type="ECO:0000256" key="3">
    <source>
        <dbReference type="ARBA" id="ARBA00022698"/>
    </source>
</evidence>
<dbReference type="PANTHER" id="PTHR32194:SF7">
    <property type="entry name" value="ATP-DEPENDENT PROTEASE SUBUNIT HSLV"/>
    <property type="match status" value="1"/>
</dbReference>
<evidence type="ECO:0000256" key="2">
    <source>
        <dbReference type="ARBA" id="ARBA00022670"/>
    </source>
</evidence>
<dbReference type="CDD" id="cd01913">
    <property type="entry name" value="protease_HslV"/>
    <property type="match status" value="1"/>
</dbReference>
<comment type="caution">
    <text evidence="5">The sequence shown here is derived from an EMBL/GenBank/DDBJ whole genome shotgun (WGS) entry which is preliminary data.</text>
</comment>
<dbReference type="InterPro" id="IPR022281">
    <property type="entry name" value="ATP-dep_Prtase_HsIV_su"/>
</dbReference>
<dbReference type="EMBL" id="VRMN01000004">
    <property type="protein sequence ID" value="KAA8494655.1"/>
    <property type="molecule type" value="Genomic_DNA"/>
</dbReference>
<organism evidence="5 6">
    <name type="scientific">Porphyridium purpureum</name>
    <name type="common">Red alga</name>
    <name type="synonym">Porphyridium cruentum</name>
    <dbReference type="NCBI Taxonomy" id="35688"/>
    <lineage>
        <taxon>Eukaryota</taxon>
        <taxon>Rhodophyta</taxon>
        <taxon>Bangiophyceae</taxon>
        <taxon>Porphyridiales</taxon>
        <taxon>Porphyridiaceae</taxon>
        <taxon>Porphyridium</taxon>
    </lineage>
</organism>
<reference evidence="6" key="1">
    <citation type="journal article" date="2019" name="Nat. Commun.">
        <title>Expansion of phycobilisome linker gene families in mesophilic red algae.</title>
        <authorList>
            <person name="Lee J."/>
            <person name="Kim D."/>
            <person name="Bhattacharya D."/>
            <person name="Yoon H.S."/>
        </authorList>
    </citation>
    <scope>NUCLEOTIDE SEQUENCE [LARGE SCALE GENOMIC DNA]</scope>
    <source>
        <strain evidence="6">CCMP 1328</strain>
    </source>
</reference>
<dbReference type="GO" id="GO:0009376">
    <property type="term" value="C:HslUV protease complex"/>
    <property type="evidence" value="ECO:0007669"/>
    <property type="project" value="InterPro"/>
</dbReference>
<sequence length="217" mass="23332">MATPGSGMSAHMAPWSMPPRRTLSGGVTWHGTTILSVRKGNMVSVVGDGQVSMGSIVVKGNARKVRRIGPDKKVIAGFAGTTSDALTLLERLELKIDEHPGQLLRACVELAKDWRMDKYLRKLDALMLVCDDDLSLTLTGNGDVLDTEDGIVGIGSGGQFAIAAARALMDMEGMNAEQIATKSMRIAAQMCCYTNFNFTTETILLPEKPMETTDAPK</sequence>
<dbReference type="SUPFAM" id="SSF56235">
    <property type="entry name" value="N-terminal nucleophile aminohydrolases (Ntn hydrolases)"/>
    <property type="match status" value="1"/>
</dbReference>
<dbReference type="OrthoDB" id="276825at2759"/>
<dbReference type="GO" id="GO:0051603">
    <property type="term" value="P:proteolysis involved in protein catabolic process"/>
    <property type="evidence" value="ECO:0007669"/>
    <property type="project" value="InterPro"/>
</dbReference>
<dbReference type="PROSITE" id="PS51476">
    <property type="entry name" value="PROTEASOME_BETA_2"/>
    <property type="match status" value="1"/>
</dbReference>
<keyword evidence="4" id="KW-0378">Hydrolase</keyword>
<name>A0A5J4YTU2_PORPP</name>
<dbReference type="Proteomes" id="UP000324585">
    <property type="component" value="Unassembled WGS sequence"/>
</dbReference>
<dbReference type="Gene3D" id="3.60.20.10">
    <property type="entry name" value="Glutamine Phosphoribosylpyrophosphate, subunit 1, domain 1"/>
    <property type="match status" value="1"/>
</dbReference>
<proteinExistence type="inferred from homology"/>
<evidence type="ECO:0000313" key="5">
    <source>
        <dbReference type="EMBL" id="KAA8494655.1"/>
    </source>
</evidence>
<dbReference type="NCBIfam" id="TIGR03692">
    <property type="entry name" value="ATP_dep_HslV"/>
    <property type="match status" value="1"/>
</dbReference>
<accession>A0A5J4YTU2</accession>
<dbReference type="GO" id="GO:0004298">
    <property type="term" value="F:threonine-type endopeptidase activity"/>
    <property type="evidence" value="ECO:0007669"/>
    <property type="project" value="UniProtKB-KW"/>
</dbReference>
<dbReference type="NCBIfam" id="NF003964">
    <property type="entry name" value="PRK05456.1"/>
    <property type="match status" value="1"/>
</dbReference>
<dbReference type="Pfam" id="PF00227">
    <property type="entry name" value="Proteasome"/>
    <property type="match status" value="1"/>
</dbReference>
<dbReference type="InterPro" id="IPR023333">
    <property type="entry name" value="Proteasome_suB-type"/>
</dbReference>
<evidence type="ECO:0000313" key="6">
    <source>
        <dbReference type="Proteomes" id="UP000324585"/>
    </source>
</evidence>
<dbReference type="OMA" id="WRTDKML"/>
<dbReference type="InterPro" id="IPR029055">
    <property type="entry name" value="Ntn_hydrolases_N"/>
</dbReference>
<keyword evidence="6" id="KW-1185">Reference proteome</keyword>
<keyword evidence="2 5" id="KW-0645">Protease</keyword>
<evidence type="ECO:0000256" key="1">
    <source>
        <dbReference type="ARBA" id="ARBA00006053"/>
    </source>
</evidence>
<keyword evidence="3" id="KW-0888">Threonine protease</keyword>
<dbReference type="PANTHER" id="PTHR32194">
    <property type="entry name" value="METALLOPROTEASE TLDD"/>
    <property type="match status" value="1"/>
</dbReference>
<dbReference type="GO" id="GO:0005839">
    <property type="term" value="C:proteasome core complex"/>
    <property type="evidence" value="ECO:0007669"/>
    <property type="project" value="InterPro"/>
</dbReference>